<organism evidence="1 2">
    <name type="scientific">Amycolatopsis pigmentata</name>
    <dbReference type="NCBI Taxonomy" id="450801"/>
    <lineage>
        <taxon>Bacteria</taxon>
        <taxon>Bacillati</taxon>
        <taxon>Actinomycetota</taxon>
        <taxon>Actinomycetes</taxon>
        <taxon>Pseudonocardiales</taxon>
        <taxon>Pseudonocardiaceae</taxon>
        <taxon>Amycolatopsis</taxon>
    </lineage>
</organism>
<accession>A0ABW5FJJ2</accession>
<evidence type="ECO:0000313" key="2">
    <source>
        <dbReference type="Proteomes" id="UP001597417"/>
    </source>
</evidence>
<dbReference type="Gene3D" id="3.40.50.150">
    <property type="entry name" value="Vaccinia Virus protein VP39"/>
    <property type="match status" value="1"/>
</dbReference>
<reference evidence="2" key="1">
    <citation type="journal article" date="2019" name="Int. J. Syst. Evol. Microbiol.">
        <title>The Global Catalogue of Microorganisms (GCM) 10K type strain sequencing project: providing services to taxonomists for standard genome sequencing and annotation.</title>
        <authorList>
            <consortium name="The Broad Institute Genomics Platform"/>
            <consortium name="The Broad Institute Genome Sequencing Center for Infectious Disease"/>
            <person name="Wu L."/>
            <person name="Ma J."/>
        </authorList>
    </citation>
    <scope>NUCLEOTIDE SEQUENCE [LARGE SCALE GENOMIC DNA]</scope>
    <source>
        <strain evidence="2">CGMCC 4.7645</strain>
    </source>
</reference>
<protein>
    <submittedName>
        <fullName evidence="1">Class I SAM-dependent methyltransferase</fullName>
        <ecNumber evidence="1">2.1.-.-</ecNumber>
    </submittedName>
</protein>
<dbReference type="GO" id="GO:0008168">
    <property type="term" value="F:methyltransferase activity"/>
    <property type="evidence" value="ECO:0007669"/>
    <property type="project" value="UniProtKB-KW"/>
</dbReference>
<keyword evidence="1" id="KW-0808">Transferase</keyword>
<sequence length="490" mass="54522">MLVEFRPHTRLRGERPADLGASVLPVVNAVSESDADLGKVRVVCDWVQYRNNFRDAVDIRPILRGEPGALPEPIGVRDDDLEIAVDVRRATEAPLGELTATLLRQVPERVVLEGWTRGSQSCVWQFNALYWSALELWEKATGRGYEQALPGGESDARNTAAATELIEELFAVWDRLAATNALPEELYVVELGVGNGNQAKVFLDRFRELDTGHGKGYYGRLHYLMCDYSAHVLDLARETVAEHAERVSLFALDATRPRRSLAFLQYKAFLIYISNVYDNLPTDEVAQLGGRTYCVQTRAYLPAEAAGELATSISATPGQLPELVRKLLRLGPSLLVDACPAHFPDVDSAVRFWQRTWSAVRLEERYVPLAGLDTYPLTEALTGETLRPLLESGADVRMHVNNGAVASFDETLGLLHPYGKLVCHDLFVTDIQGYRTTFRGPGKYDGSVVNWVNGPLLAHVGRRRGFDVHYEPFRHRGGGHIVTMTAQVRD</sequence>
<keyword evidence="1" id="KW-0489">Methyltransferase</keyword>
<evidence type="ECO:0000313" key="1">
    <source>
        <dbReference type="EMBL" id="MFD2415179.1"/>
    </source>
</evidence>
<name>A0ABW5FJJ2_9PSEU</name>
<dbReference type="RefSeq" id="WP_378260747.1">
    <property type="nucleotide sequence ID" value="NZ_JBHUKR010000004.1"/>
</dbReference>
<keyword evidence="2" id="KW-1185">Reference proteome</keyword>
<dbReference type="InterPro" id="IPR029063">
    <property type="entry name" value="SAM-dependent_MTases_sf"/>
</dbReference>
<proteinExistence type="predicted"/>
<dbReference type="GO" id="GO:0032259">
    <property type="term" value="P:methylation"/>
    <property type="evidence" value="ECO:0007669"/>
    <property type="project" value="UniProtKB-KW"/>
</dbReference>
<dbReference type="Proteomes" id="UP001597417">
    <property type="component" value="Unassembled WGS sequence"/>
</dbReference>
<dbReference type="EC" id="2.1.-.-" evidence="1"/>
<gene>
    <name evidence="1" type="ORF">ACFSXZ_02440</name>
</gene>
<dbReference type="SUPFAM" id="SSF53335">
    <property type="entry name" value="S-adenosyl-L-methionine-dependent methyltransferases"/>
    <property type="match status" value="1"/>
</dbReference>
<dbReference type="EMBL" id="JBHUKR010000004">
    <property type="protein sequence ID" value="MFD2415179.1"/>
    <property type="molecule type" value="Genomic_DNA"/>
</dbReference>
<comment type="caution">
    <text evidence="1">The sequence shown here is derived from an EMBL/GenBank/DDBJ whole genome shotgun (WGS) entry which is preliminary data.</text>
</comment>